<dbReference type="InterPro" id="IPR037054">
    <property type="entry name" value="A-glucoronidase_C_sf"/>
</dbReference>
<dbReference type="GO" id="GO:0005576">
    <property type="term" value="C:extracellular region"/>
    <property type="evidence" value="ECO:0007669"/>
    <property type="project" value="InterPro"/>
</dbReference>
<dbReference type="Proteomes" id="UP000092931">
    <property type="component" value="Chromosome"/>
</dbReference>
<keyword evidence="3 8" id="KW-0378">Hydrolase</keyword>
<keyword evidence="6 10" id="KW-0624">Polysaccharide degradation</keyword>
<dbReference type="SUPFAM" id="SSF55545">
    <property type="entry name" value="beta-N-acetylhexosaminidase-like domain"/>
    <property type="match status" value="1"/>
</dbReference>
<evidence type="ECO:0000256" key="6">
    <source>
        <dbReference type="ARBA" id="ARBA00023326"/>
    </source>
</evidence>
<dbReference type="Gene3D" id="3.90.1330.10">
    <property type="entry name" value="Alpha-glucuronidase, C-terminal domain"/>
    <property type="match status" value="1"/>
</dbReference>
<dbReference type="PIRSF" id="PIRSF029900">
    <property type="entry name" value="Alpha-glucuronds"/>
    <property type="match status" value="1"/>
</dbReference>
<comment type="catalytic activity">
    <reaction evidence="7 10">
        <text>Hydrolysis of (1-&gt;2)-alpha-D-(4-O-methyl)glucuronosyl links in the main chain of hardwood xylans.</text>
        <dbReference type="EC" id="3.2.1.131"/>
    </reaction>
</comment>
<evidence type="ECO:0000256" key="5">
    <source>
        <dbReference type="ARBA" id="ARBA00023295"/>
    </source>
</evidence>
<dbReference type="EMBL" id="CP014673">
    <property type="protein sequence ID" value="ANX02239.1"/>
    <property type="molecule type" value="Genomic_DNA"/>
</dbReference>
<dbReference type="Pfam" id="PF07477">
    <property type="entry name" value="Glyco_hydro_67C"/>
    <property type="match status" value="1"/>
</dbReference>
<gene>
    <name evidence="14" type="ORF">CSTERLE_11990</name>
</gene>
<keyword evidence="2 8" id="KW-0858">Xylan degradation</keyword>
<evidence type="ECO:0000259" key="12">
    <source>
        <dbReference type="Pfam" id="PF07477"/>
    </source>
</evidence>
<name>A0A1B1YN94_THEST</name>
<dbReference type="InterPro" id="IPR029018">
    <property type="entry name" value="Hex-like_dom2"/>
</dbReference>
<evidence type="ECO:0000256" key="8">
    <source>
        <dbReference type="PIRNR" id="PIRNR029900"/>
    </source>
</evidence>
<feature type="active site" description="Proton donor" evidence="9">
    <location>
        <position position="289"/>
    </location>
</feature>
<feature type="domain" description="Glycosyl hydrolase family 67 C-terminal" evidence="12">
    <location>
        <begin position="457"/>
        <end position="679"/>
    </location>
</feature>
<dbReference type="Pfam" id="PF03648">
    <property type="entry name" value="Glyco_hydro_67N"/>
    <property type="match status" value="1"/>
</dbReference>
<evidence type="ECO:0000256" key="3">
    <source>
        <dbReference type="ARBA" id="ARBA00022801"/>
    </source>
</evidence>
<sequence length="682" mass="78032">MKLPNFGENPSYDCWLSYRTIKNAEVLKEYTEAFSGISVLEESLVFKTALNELKFGLEKILGKAPADTADSDGGIVLGFCENIKSLPEELASGVEKEGYIVRYRDGKTIIAGKTDRGVLYGVFAFLRLLQLETPLEKINLVNNPANMLRMINHWDNIDGTIERGYAGNSIFYANNGFIDDKTRVRDYARLLASIGINGIVINNVNVHYHETRLITKLYLPEVAKLADIFREYGITVFLSVNFASPVELGELPTADPLDVRVQNWWREKAEEIYSYIPDFGGFLVKADSEYRPGPFTYGRDHAEGANMLAKALEPFGGVVIWRCFVYNCKQDWRDRKTDRANAAYDTFMPLDGKFMDNVILQIKNGPMDFQVREPVSPLFGGLTKTNQMLELQITQEYTGQQKHICYLVPQWKEILDFDTFAEGRGSTVREIIAGKIYPQKYGGIAAVSNIGSDLNWTGHVLAQANLYGYGCLAFNPDRSAEEITEEWVRLTFSSHPYVVKTISSILLKSWRTYENYTSPLGIGWMVNPGHHYGPNVDGYEYSPWGTYHRADCFGIGVDRSVETGTGFAGRYHKENAEMYNNIETCPEELLLFFHYVPYTYRLKSGKTLIQHIYDTHFEGVEQVRKFREQWLTLKELIDKERFEHVLGRLEIQIRDAIEWRDVINSYFYRKSGIPDEKGRTIY</sequence>
<dbReference type="PANTHER" id="PTHR39207">
    <property type="entry name" value="ALPHA-GLUCURONIDASE A"/>
    <property type="match status" value="1"/>
</dbReference>
<dbReference type="AlphaFoldDB" id="A0A1B1YN94"/>
<evidence type="ECO:0000259" key="11">
    <source>
        <dbReference type="Pfam" id="PF03648"/>
    </source>
</evidence>
<dbReference type="InterPro" id="IPR005154">
    <property type="entry name" value="Glyco_hydro_67_aGlcAse_N"/>
</dbReference>
<dbReference type="GO" id="GO:0033939">
    <property type="term" value="F:xylan alpha-1,2-glucuronosidase activity"/>
    <property type="evidence" value="ECO:0007669"/>
    <property type="project" value="UniProtKB-EC"/>
</dbReference>
<dbReference type="PANTHER" id="PTHR39207:SF1">
    <property type="entry name" value="ALPHA-GLUCURONIDASE A"/>
    <property type="match status" value="1"/>
</dbReference>
<dbReference type="Gene3D" id="3.30.379.10">
    <property type="entry name" value="Chitobiase/beta-hexosaminidase domain 2-like"/>
    <property type="match status" value="1"/>
</dbReference>
<dbReference type="InterPro" id="IPR011100">
    <property type="entry name" value="Glyco_hydro_67_cat"/>
</dbReference>
<dbReference type="FunFam" id="3.20.20.80:FF:000096">
    <property type="entry name" value="Xylan alpha-1,2-glucuronidase"/>
    <property type="match status" value="1"/>
</dbReference>
<evidence type="ECO:0000256" key="4">
    <source>
        <dbReference type="ARBA" id="ARBA00023277"/>
    </source>
</evidence>
<evidence type="ECO:0000313" key="14">
    <source>
        <dbReference type="EMBL" id="ANX02239.1"/>
    </source>
</evidence>
<comment type="subunit">
    <text evidence="10">Homodimer.</text>
</comment>
<dbReference type="InterPro" id="IPR011099">
    <property type="entry name" value="Glyco_hydro_67_C"/>
</dbReference>
<accession>A0A1B1YN94</accession>
<feature type="active site" description="Proton acceptor" evidence="9">
    <location>
        <position position="396"/>
    </location>
</feature>
<evidence type="ECO:0000259" key="13">
    <source>
        <dbReference type="Pfam" id="PF07488"/>
    </source>
</evidence>
<protein>
    <recommendedName>
        <fullName evidence="10">Xylan alpha-1,2-glucuronidase</fullName>
        <ecNumber evidence="10">3.2.1.131</ecNumber>
    </recommendedName>
</protein>
<comment type="similarity">
    <text evidence="1 8 10">Belongs to the glycosyl hydrolase 67 family.</text>
</comment>
<dbReference type="GO" id="GO:0046559">
    <property type="term" value="F:alpha-glucuronidase activity"/>
    <property type="evidence" value="ECO:0007669"/>
    <property type="project" value="InterPro"/>
</dbReference>
<evidence type="ECO:0000256" key="9">
    <source>
        <dbReference type="PIRSR" id="PIRSR029900-1"/>
    </source>
</evidence>
<proteinExistence type="inferred from homology"/>
<reference evidence="14 15" key="1">
    <citation type="submission" date="2016-02" db="EMBL/GenBank/DDBJ databases">
        <title>Comparison of Clostridium stercorarium subspecies using comparative genomics and transcriptomics.</title>
        <authorList>
            <person name="Schellenberg J."/>
            <person name="Thallinger G."/>
            <person name="Levin D.B."/>
            <person name="Zhang X."/>
            <person name="Alvare G."/>
            <person name="Fristensky B."/>
            <person name="Sparling R."/>
        </authorList>
    </citation>
    <scope>NUCLEOTIDE SEQUENCE [LARGE SCALE GENOMIC DNA]</scope>
    <source>
        <strain evidence="14 15">DSM 9219</strain>
    </source>
</reference>
<evidence type="ECO:0000256" key="1">
    <source>
        <dbReference type="ARBA" id="ARBA00008833"/>
    </source>
</evidence>
<dbReference type="RefSeq" id="WP_065821075.1">
    <property type="nucleotide sequence ID" value="NZ_CP014673.1"/>
</dbReference>
<dbReference type="EC" id="3.2.1.131" evidence="10"/>
<dbReference type="Gene3D" id="3.20.20.80">
    <property type="entry name" value="Glycosidases"/>
    <property type="match status" value="1"/>
</dbReference>
<dbReference type="GO" id="GO:2000886">
    <property type="term" value="P:glucuronoxylan catabolic process"/>
    <property type="evidence" value="ECO:0007669"/>
    <property type="project" value="UniProtKB-ARBA"/>
</dbReference>
<keyword evidence="4 10" id="KW-0119">Carbohydrate metabolism</keyword>
<dbReference type="SUPFAM" id="SSF51445">
    <property type="entry name" value="(Trans)glycosidases"/>
    <property type="match status" value="1"/>
</dbReference>
<feature type="domain" description="Alpha glucuronidase N-terminal" evidence="11">
    <location>
        <begin position="14"/>
        <end position="124"/>
    </location>
</feature>
<evidence type="ECO:0000256" key="7">
    <source>
        <dbReference type="ARBA" id="ARBA00052795"/>
    </source>
</evidence>
<evidence type="ECO:0000313" key="15">
    <source>
        <dbReference type="Proteomes" id="UP000092931"/>
    </source>
</evidence>
<feature type="domain" description="Glycosyl hydrolase family 67 catalytic" evidence="13">
    <location>
        <begin position="129"/>
        <end position="456"/>
    </location>
</feature>
<organism evidence="14 15">
    <name type="scientific">Thermoclostridium stercorarium subsp. leptospartum DSM 9219</name>
    <dbReference type="NCBI Taxonomy" id="1346611"/>
    <lineage>
        <taxon>Bacteria</taxon>
        <taxon>Bacillati</taxon>
        <taxon>Bacillota</taxon>
        <taxon>Clostridia</taxon>
        <taxon>Eubacteriales</taxon>
        <taxon>Oscillospiraceae</taxon>
        <taxon>Thermoclostridium</taxon>
    </lineage>
</organism>
<evidence type="ECO:0000256" key="2">
    <source>
        <dbReference type="ARBA" id="ARBA00022651"/>
    </source>
</evidence>
<dbReference type="InterPro" id="IPR011395">
    <property type="entry name" value="Glyco_hydro_67_aGlcAse"/>
</dbReference>
<evidence type="ECO:0000256" key="10">
    <source>
        <dbReference type="RuleBase" id="RU361198"/>
    </source>
</evidence>
<dbReference type="InterPro" id="IPR017853">
    <property type="entry name" value="GH"/>
</dbReference>
<dbReference type="Pfam" id="PF07488">
    <property type="entry name" value="Glyco_hydro_67M"/>
    <property type="match status" value="1"/>
</dbReference>
<keyword evidence="5 8" id="KW-0326">Glycosidase</keyword>
<feature type="active site" description="Proton acceptor" evidence="9">
    <location>
        <position position="368"/>
    </location>
</feature>